<dbReference type="InterPro" id="IPR001810">
    <property type="entry name" value="F-box_dom"/>
</dbReference>
<dbReference type="AlphaFoldDB" id="A0A6D2L240"/>
<organism evidence="2 3">
    <name type="scientific">Microthlaspi erraticum</name>
    <dbReference type="NCBI Taxonomy" id="1685480"/>
    <lineage>
        <taxon>Eukaryota</taxon>
        <taxon>Viridiplantae</taxon>
        <taxon>Streptophyta</taxon>
        <taxon>Embryophyta</taxon>
        <taxon>Tracheophyta</taxon>
        <taxon>Spermatophyta</taxon>
        <taxon>Magnoliopsida</taxon>
        <taxon>eudicotyledons</taxon>
        <taxon>Gunneridae</taxon>
        <taxon>Pentapetalae</taxon>
        <taxon>rosids</taxon>
        <taxon>malvids</taxon>
        <taxon>Brassicales</taxon>
        <taxon>Brassicaceae</taxon>
        <taxon>Coluteocarpeae</taxon>
        <taxon>Microthlaspi</taxon>
    </lineage>
</organism>
<protein>
    <recommendedName>
        <fullName evidence="1">F-box domain-containing protein</fullName>
    </recommendedName>
</protein>
<accession>A0A6D2L240</accession>
<reference evidence="2" key="1">
    <citation type="submission" date="2020-01" db="EMBL/GenBank/DDBJ databases">
        <authorList>
            <person name="Mishra B."/>
        </authorList>
    </citation>
    <scope>NUCLEOTIDE SEQUENCE [LARGE SCALE GENOMIC DNA]</scope>
</reference>
<dbReference type="PANTHER" id="PTHR24414">
    <property type="entry name" value="F-BOX/KELCH-REPEAT PROTEIN SKIP4"/>
    <property type="match status" value="1"/>
</dbReference>
<evidence type="ECO:0000259" key="1">
    <source>
        <dbReference type="Pfam" id="PF00646"/>
    </source>
</evidence>
<name>A0A6D2L240_9BRAS</name>
<evidence type="ECO:0000313" key="3">
    <source>
        <dbReference type="Proteomes" id="UP000467841"/>
    </source>
</evidence>
<dbReference type="PANTHER" id="PTHR24414:SF145">
    <property type="entry name" value="F-BOX DOMAIN-CONTAINING PROTEIN"/>
    <property type="match status" value="1"/>
</dbReference>
<dbReference type="SUPFAM" id="SSF81383">
    <property type="entry name" value="F-box domain"/>
    <property type="match status" value="1"/>
</dbReference>
<dbReference type="InterPro" id="IPR036047">
    <property type="entry name" value="F-box-like_dom_sf"/>
</dbReference>
<dbReference type="InterPro" id="IPR050354">
    <property type="entry name" value="F-box/kelch-repeat_ARATH"/>
</dbReference>
<comment type="caution">
    <text evidence="2">The sequence shown here is derived from an EMBL/GenBank/DDBJ whole genome shotgun (WGS) entry which is preliminary data.</text>
</comment>
<dbReference type="Pfam" id="PF00646">
    <property type="entry name" value="F-box"/>
    <property type="match status" value="1"/>
</dbReference>
<dbReference type="OrthoDB" id="45365at2759"/>
<keyword evidence="3" id="KW-1185">Reference proteome</keyword>
<proteinExistence type="predicted"/>
<sequence length="209" mass="23807">MYNEAANKRRKVSKSSLSGIWSLPDEVALNILAQVSRFDRGALAIASKSHRSLVASPELLSLRSKEAYFYVCLRFVPDPNPHWFILNTTQRLLCPVPSNPNLAPYSNPGNRNDLCFMGKLSYRLGSGGRVLWRDRDEFKWKEVKGLDLDYLLQPRQALCSINPFTLMSSKEPCYDICILSSNSAGNILIFWKDLESFELWSAEISVKKR</sequence>
<feature type="domain" description="F-box" evidence="1">
    <location>
        <begin position="22"/>
        <end position="60"/>
    </location>
</feature>
<dbReference type="EMBL" id="CACVBM020001540">
    <property type="protein sequence ID" value="CAA7053589.1"/>
    <property type="molecule type" value="Genomic_DNA"/>
</dbReference>
<gene>
    <name evidence="2" type="ORF">MERR_LOCUS40825</name>
</gene>
<dbReference type="Proteomes" id="UP000467841">
    <property type="component" value="Unassembled WGS sequence"/>
</dbReference>
<evidence type="ECO:0000313" key="2">
    <source>
        <dbReference type="EMBL" id="CAA7053589.1"/>
    </source>
</evidence>